<dbReference type="EMBL" id="CAMPGE010016610">
    <property type="protein sequence ID" value="CAI2375155.1"/>
    <property type="molecule type" value="Genomic_DNA"/>
</dbReference>
<dbReference type="Proteomes" id="UP001295684">
    <property type="component" value="Unassembled WGS sequence"/>
</dbReference>
<feature type="coiled-coil region" evidence="1">
    <location>
        <begin position="293"/>
        <end position="320"/>
    </location>
</feature>
<evidence type="ECO:0008006" key="4">
    <source>
        <dbReference type="Google" id="ProtNLM"/>
    </source>
</evidence>
<reference evidence="2" key="1">
    <citation type="submission" date="2023-07" db="EMBL/GenBank/DDBJ databases">
        <authorList>
            <consortium name="AG Swart"/>
            <person name="Singh M."/>
            <person name="Singh A."/>
            <person name="Seah K."/>
            <person name="Emmerich C."/>
        </authorList>
    </citation>
    <scope>NUCLEOTIDE SEQUENCE</scope>
    <source>
        <strain evidence="2">DP1</strain>
    </source>
</reference>
<dbReference type="Gene3D" id="3.30.450.40">
    <property type="match status" value="1"/>
</dbReference>
<sequence>MQNIRVFQSLQPECSGSSHVTNRDFSCDYKTNKIDTSSYGNHARSSSQQKFPKHHLKSKSILNQCNRYESLKKLTQKSSSPQMCRDDTLLYQKSNQNLSVVSKNYYGMKLASPHSAVLSYSIKKETPANTTSKILPSVTEARQVKALYCSSIQNKEKIRKIKKKNYQHKRQISLRESLDKRSLSTKGKFSTRESIMIDHQVPTPQESVLASLNTQKGSLESKFFDKRDIELRHLREKVSKLEENVITLEQINWELQNFCQENPDQEMDKTLQLQSDISDLLNPLNRKTLIKSLQNQIRINKKIKQKNETLTAENKRLKNKCLYYRNIVTELQHQSKHPVFRPPSKASDFQDSDFDTLERKYEIFEELVLHEYKHSEMLKADDPETVLNQTHEVSNIVLFLGKLNKLFTKLITCNSLNNIMTEIEEILKQILHCNRVSFLLKDEEVIKIFNEEDKGLGQNISIDNYGFVLVSPNAKFSKKSKIIRSSRLQKQEESSLFQPCFDDLEAAFYGKADKKVICHSVCKSEKIRKSKRFDPSAIYLVIQCEKHKSDKTRFSMNHLYALNLFNTMISECIEKTKVSFKMNMRDRISKNLLSSFKDVAYDKNLASIHLSVADSCSSIFEAKKANIFFVDHENPKFMYAITTVGTDPGGTKFISTYAKYPASYGYTGHCIQTHQITVYQDGVKKYRKNSPDAELEYISEIDNFVLEADVRNAIYGPCFDQHGKIQGVLQIINKVHSSESFTEECYPEMESICGVIGSAIAHANSVDNTMNMNWKMQGVMEKMDLITIKGDDLLADSSKTLEQYLIDAKDNFNKIKRLTKKKSSFRK</sequence>
<dbReference type="AlphaFoldDB" id="A0AAD2CZK1"/>
<evidence type="ECO:0000313" key="3">
    <source>
        <dbReference type="Proteomes" id="UP001295684"/>
    </source>
</evidence>
<keyword evidence="1" id="KW-0175">Coiled coil</keyword>
<comment type="caution">
    <text evidence="2">The sequence shown here is derived from an EMBL/GenBank/DDBJ whole genome shotgun (WGS) entry which is preliminary data.</text>
</comment>
<accession>A0AAD2CZK1</accession>
<evidence type="ECO:0000256" key="1">
    <source>
        <dbReference type="SAM" id="Coils"/>
    </source>
</evidence>
<keyword evidence="3" id="KW-1185">Reference proteome</keyword>
<feature type="coiled-coil region" evidence="1">
    <location>
        <begin position="224"/>
        <end position="251"/>
    </location>
</feature>
<protein>
    <recommendedName>
        <fullName evidence="4">GAF domain-containing protein</fullName>
    </recommendedName>
</protein>
<organism evidence="2 3">
    <name type="scientific">Euplotes crassus</name>
    <dbReference type="NCBI Taxonomy" id="5936"/>
    <lineage>
        <taxon>Eukaryota</taxon>
        <taxon>Sar</taxon>
        <taxon>Alveolata</taxon>
        <taxon>Ciliophora</taxon>
        <taxon>Intramacronucleata</taxon>
        <taxon>Spirotrichea</taxon>
        <taxon>Hypotrichia</taxon>
        <taxon>Euplotida</taxon>
        <taxon>Euplotidae</taxon>
        <taxon>Moneuplotes</taxon>
    </lineage>
</organism>
<gene>
    <name evidence="2" type="ORF">ECRASSUSDP1_LOCUS16515</name>
</gene>
<dbReference type="SUPFAM" id="SSF55781">
    <property type="entry name" value="GAF domain-like"/>
    <property type="match status" value="1"/>
</dbReference>
<name>A0AAD2CZK1_EUPCR</name>
<proteinExistence type="predicted"/>
<dbReference type="InterPro" id="IPR029016">
    <property type="entry name" value="GAF-like_dom_sf"/>
</dbReference>
<evidence type="ECO:0000313" key="2">
    <source>
        <dbReference type="EMBL" id="CAI2375155.1"/>
    </source>
</evidence>